<keyword evidence="3" id="KW-1185">Reference proteome</keyword>
<dbReference type="Proteomes" id="UP000185728">
    <property type="component" value="Unassembled WGS sequence"/>
</dbReference>
<accession>A0ABY1KTG4</accession>
<evidence type="ECO:0000313" key="3">
    <source>
        <dbReference type="Proteomes" id="UP000185728"/>
    </source>
</evidence>
<dbReference type="SUPFAM" id="SSF54427">
    <property type="entry name" value="NTF2-like"/>
    <property type="match status" value="1"/>
</dbReference>
<sequence>MPCPCNPQVNYSDCCKKAHTDIRSVATAEVLMRSRYSAFVLGDIDYLQKSHHSTTRPNKIEKRRIKAWAKAVDWLKLEVLYTSGGSETDSTGTVEFKAYYMENGQMGVIYEKSNFSKENGHWVYVDGVHRNL</sequence>
<dbReference type="InterPro" id="IPR048469">
    <property type="entry name" value="YchJ-like_M"/>
</dbReference>
<dbReference type="EMBL" id="FTOB01000003">
    <property type="protein sequence ID" value="SIS75127.1"/>
    <property type="molecule type" value="Genomic_DNA"/>
</dbReference>
<dbReference type="PANTHER" id="PTHR33747:SF1">
    <property type="entry name" value="ADENYLATE CYCLASE-ASSOCIATED CAP C-TERMINAL DOMAIN-CONTAINING PROTEIN"/>
    <property type="match status" value="1"/>
</dbReference>
<evidence type="ECO:0000259" key="1">
    <source>
        <dbReference type="Pfam" id="PF17775"/>
    </source>
</evidence>
<dbReference type="PANTHER" id="PTHR33747">
    <property type="entry name" value="UPF0225 PROTEIN SCO1677"/>
    <property type="match status" value="1"/>
</dbReference>
<dbReference type="RefSeq" id="WP_076455532.1">
    <property type="nucleotide sequence ID" value="NZ_FTOB01000003.1"/>
</dbReference>
<feature type="domain" description="YchJ-like middle NTF2-like" evidence="1">
    <location>
        <begin position="27"/>
        <end position="127"/>
    </location>
</feature>
<organism evidence="2 3">
    <name type="scientific">Zobellia uliginosa</name>
    <dbReference type="NCBI Taxonomy" id="143224"/>
    <lineage>
        <taxon>Bacteria</taxon>
        <taxon>Pseudomonadati</taxon>
        <taxon>Bacteroidota</taxon>
        <taxon>Flavobacteriia</taxon>
        <taxon>Flavobacteriales</taxon>
        <taxon>Flavobacteriaceae</taxon>
        <taxon>Zobellia</taxon>
    </lineage>
</organism>
<dbReference type="InterPro" id="IPR032710">
    <property type="entry name" value="NTF2-like_dom_sf"/>
</dbReference>
<protein>
    <submittedName>
        <fullName evidence="2">SEC-C motif-containing protein</fullName>
    </submittedName>
</protein>
<comment type="caution">
    <text evidence="2">The sequence shown here is derived from an EMBL/GenBank/DDBJ whole genome shotgun (WGS) entry which is preliminary data.</text>
</comment>
<gene>
    <name evidence="2" type="ORF">SAMN05421766_103820</name>
</gene>
<proteinExistence type="predicted"/>
<evidence type="ECO:0000313" key="2">
    <source>
        <dbReference type="EMBL" id="SIS75127.1"/>
    </source>
</evidence>
<dbReference type="Pfam" id="PF17775">
    <property type="entry name" value="YchJ_M-like"/>
    <property type="match status" value="1"/>
</dbReference>
<reference evidence="2 3" key="1">
    <citation type="submission" date="2017-01" db="EMBL/GenBank/DDBJ databases">
        <authorList>
            <person name="Varghese N."/>
            <person name="Submissions S."/>
        </authorList>
    </citation>
    <scope>NUCLEOTIDE SEQUENCE [LARGE SCALE GENOMIC DNA]</scope>
    <source>
        <strain evidence="2 3">DSM 2061</strain>
    </source>
</reference>
<name>A0ABY1KTG4_9FLAO</name>
<dbReference type="Gene3D" id="3.10.450.50">
    <property type="match status" value="1"/>
</dbReference>